<evidence type="ECO:0000313" key="6">
    <source>
        <dbReference type="Proteomes" id="UP000185478"/>
    </source>
</evidence>
<dbReference type="GO" id="GO:0016887">
    <property type="term" value="F:ATP hydrolysis activity"/>
    <property type="evidence" value="ECO:0007669"/>
    <property type="project" value="InterPro"/>
</dbReference>
<keyword evidence="1" id="KW-0813">Transport</keyword>
<dbReference type="KEGG" id="caqu:CAQU_09415"/>
<dbReference type="STRING" id="1431546.CAQU_09415"/>
<organism evidence="5 6">
    <name type="scientific">Corynebacterium aquilae DSM 44791</name>
    <dbReference type="NCBI Taxonomy" id="1431546"/>
    <lineage>
        <taxon>Bacteria</taxon>
        <taxon>Bacillati</taxon>
        <taxon>Actinomycetota</taxon>
        <taxon>Actinomycetes</taxon>
        <taxon>Mycobacteriales</taxon>
        <taxon>Corynebacteriaceae</taxon>
        <taxon>Corynebacterium</taxon>
    </lineage>
</organism>
<evidence type="ECO:0000256" key="1">
    <source>
        <dbReference type="ARBA" id="ARBA00022448"/>
    </source>
</evidence>
<evidence type="ECO:0000256" key="3">
    <source>
        <dbReference type="ARBA" id="ARBA00022840"/>
    </source>
</evidence>
<dbReference type="PANTHER" id="PTHR43776">
    <property type="entry name" value="TRANSPORT ATP-BINDING PROTEIN"/>
    <property type="match status" value="1"/>
</dbReference>
<dbReference type="InterPro" id="IPR017871">
    <property type="entry name" value="ABC_transporter-like_CS"/>
</dbReference>
<dbReference type="GO" id="GO:0055085">
    <property type="term" value="P:transmembrane transport"/>
    <property type="evidence" value="ECO:0007669"/>
    <property type="project" value="UniProtKB-ARBA"/>
</dbReference>
<protein>
    <recommendedName>
        <fullName evidence="4">ABC transporter domain-containing protein</fullName>
    </recommendedName>
</protein>
<dbReference type="PROSITE" id="PS00211">
    <property type="entry name" value="ABC_TRANSPORTER_1"/>
    <property type="match status" value="1"/>
</dbReference>
<feature type="domain" description="ABC transporter" evidence="4">
    <location>
        <begin position="2"/>
        <end position="218"/>
    </location>
</feature>
<dbReference type="SMART" id="SM00382">
    <property type="entry name" value="AAA"/>
    <property type="match status" value="1"/>
</dbReference>
<keyword evidence="6" id="KW-1185">Reference proteome</keyword>
<dbReference type="SUPFAM" id="SSF52540">
    <property type="entry name" value="P-loop containing nucleoside triphosphate hydrolases"/>
    <property type="match status" value="1"/>
</dbReference>
<keyword evidence="3" id="KW-0067">ATP-binding</keyword>
<proteinExistence type="predicted"/>
<dbReference type="InterPro" id="IPR050319">
    <property type="entry name" value="ABC_transp_ATP-bind"/>
</dbReference>
<dbReference type="AlphaFoldDB" id="A0A1L7CHB6"/>
<dbReference type="Pfam" id="PF00005">
    <property type="entry name" value="ABC_tran"/>
    <property type="match status" value="1"/>
</dbReference>
<dbReference type="GO" id="GO:0005524">
    <property type="term" value="F:ATP binding"/>
    <property type="evidence" value="ECO:0007669"/>
    <property type="project" value="UniProtKB-KW"/>
</dbReference>
<reference evidence="5 6" key="1">
    <citation type="submission" date="2014-08" db="EMBL/GenBank/DDBJ databases">
        <title>Complete genome sequence of Corynebacterium aquilae S-613T(T) (=DSM 44791(T)), isolated from the choana of a healthy golden eagle.</title>
        <authorList>
            <person name="Ruckert C."/>
            <person name="Albersmeier A."/>
            <person name="Winkler A."/>
            <person name="Kalinowski J."/>
        </authorList>
    </citation>
    <scope>NUCLEOTIDE SEQUENCE [LARGE SCALE GENOMIC DNA]</scope>
    <source>
        <strain evidence="5 6">S-613</strain>
    </source>
</reference>
<keyword evidence="2" id="KW-0547">Nucleotide-binding</keyword>
<dbReference type="EMBL" id="CP009245">
    <property type="protein sequence ID" value="APT85251.1"/>
    <property type="molecule type" value="Genomic_DNA"/>
</dbReference>
<gene>
    <name evidence="5" type="ORF">CAQU_09415</name>
</gene>
<evidence type="ECO:0000259" key="4">
    <source>
        <dbReference type="PROSITE" id="PS50893"/>
    </source>
</evidence>
<accession>A0A1L7CHB6</accession>
<dbReference type="Proteomes" id="UP000185478">
    <property type="component" value="Chromosome"/>
</dbReference>
<dbReference type="InterPro" id="IPR003439">
    <property type="entry name" value="ABC_transporter-like_ATP-bd"/>
</dbReference>
<evidence type="ECO:0000256" key="2">
    <source>
        <dbReference type="ARBA" id="ARBA00022741"/>
    </source>
</evidence>
<dbReference type="InterPro" id="IPR003593">
    <property type="entry name" value="AAA+_ATPase"/>
</dbReference>
<sequence>MARLDHATVTGRVSEITLDVHPGHRLALIGRSGAGKTTIMRLLMGTITPDGGTATTPRTFSYIPQDVDASLNPHMSILDIITEPIAIARGTRAGRQAHPAASELLTSLGLDPHLGHRRAAQLSGGQRQRVAIARALINQPDIIFADEAISALDHTTAQLCLDSIERSGAALVLITHDLYAAASICDSYLLLDGGTIAEQGPASRLLTNDDNASDARKELLAAEEVLAQ</sequence>
<evidence type="ECO:0000313" key="5">
    <source>
        <dbReference type="EMBL" id="APT85251.1"/>
    </source>
</evidence>
<dbReference type="InterPro" id="IPR027417">
    <property type="entry name" value="P-loop_NTPase"/>
</dbReference>
<dbReference type="Gene3D" id="3.40.50.300">
    <property type="entry name" value="P-loop containing nucleotide triphosphate hydrolases"/>
    <property type="match status" value="1"/>
</dbReference>
<name>A0A1L7CHB6_9CORY</name>
<dbReference type="PROSITE" id="PS50893">
    <property type="entry name" value="ABC_TRANSPORTER_2"/>
    <property type="match status" value="1"/>
</dbReference>